<accession>A0A6G8Q9Z1</accession>
<dbReference type="KEGG" id="rub:GBA63_11085"/>
<dbReference type="AlphaFoldDB" id="A0A6G8Q9Z1"/>
<proteinExistence type="predicted"/>
<dbReference type="RefSeq" id="WP_166176117.1">
    <property type="nucleotide sequence ID" value="NZ_CP045119.1"/>
</dbReference>
<evidence type="ECO:0000313" key="2">
    <source>
        <dbReference type="Proteomes" id="UP000501452"/>
    </source>
</evidence>
<keyword evidence="2" id="KW-1185">Reference proteome</keyword>
<gene>
    <name evidence="1" type="ORF">GBA63_11085</name>
</gene>
<sequence>MSGTKRRTGDRRKSARAVAMSTFDFDAEAPILAEDLWTMSRRAHGPKVGVPRNLDFVANLEGRT</sequence>
<name>A0A6G8Q9Z1_9ACTN</name>
<organism evidence="1 2">
    <name type="scientific">Rubrobacter tropicus</name>
    <dbReference type="NCBI Taxonomy" id="2653851"/>
    <lineage>
        <taxon>Bacteria</taxon>
        <taxon>Bacillati</taxon>
        <taxon>Actinomycetota</taxon>
        <taxon>Rubrobacteria</taxon>
        <taxon>Rubrobacterales</taxon>
        <taxon>Rubrobacteraceae</taxon>
        <taxon>Rubrobacter</taxon>
    </lineage>
</organism>
<dbReference type="Proteomes" id="UP000501452">
    <property type="component" value="Chromosome"/>
</dbReference>
<dbReference type="EMBL" id="CP045119">
    <property type="protein sequence ID" value="QIN83127.1"/>
    <property type="molecule type" value="Genomic_DNA"/>
</dbReference>
<reference evidence="1 2" key="1">
    <citation type="submission" date="2019-10" db="EMBL/GenBank/DDBJ databases">
        <title>Rubrobacter sp nov SCSIO 52090 isolated from a deep-sea sediment in the South China Sea.</title>
        <authorList>
            <person name="Chen R.W."/>
        </authorList>
    </citation>
    <scope>NUCLEOTIDE SEQUENCE [LARGE SCALE GENOMIC DNA]</scope>
    <source>
        <strain evidence="1 2">SCSIO 52909</strain>
    </source>
</reference>
<protein>
    <submittedName>
        <fullName evidence="1">Uncharacterized protein</fullName>
    </submittedName>
</protein>
<evidence type="ECO:0000313" key="1">
    <source>
        <dbReference type="EMBL" id="QIN83127.1"/>
    </source>
</evidence>